<dbReference type="PANTHER" id="PTHR46564:SF1">
    <property type="entry name" value="TRANSPOSASE"/>
    <property type="match status" value="1"/>
</dbReference>
<dbReference type="RefSeq" id="WP_380719700.1">
    <property type="nucleotide sequence ID" value="NZ_JBHSGI010000026.1"/>
</dbReference>
<evidence type="ECO:0000313" key="2">
    <source>
        <dbReference type="EMBL" id="MFC4670542.1"/>
    </source>
</evidence>
<dbReference type="PANTHER" id="PTHR46564">
    <property type="entry name" value="TRANSPOSASE"/>
    <property type="match status" value="1"/>
</dbReference>
<dbReference type="InterPro" id="IPR047655">
    <property type="entry name" value="Transpos_IS630-like"/>
</dbReference>
<reference evidence="3" key="1">
    <citation type="journal article" date="2019" name="Int. J. Syst. Evol. Microbiol.">
        <title>The Global Catalogue of Microorganisms (GCM) 10K type strain sequencing project: providing services to taxonomists for standard genome sequencing and annotation.</title>
        <authorList>
            <consortium name="The Broad Institute Genomics Platform"/>
            <consortium name="The Broad Institute Genome Sequencing Center for Infectious Disease"/>
            <person name="Wu L."/>
            <person name="Ma J."/>
        </authorList>
    </citation>
    <scope>NUCLEOTIDE SEQUENCE [LARGE SCALE GENOMIC DNA]</scope>
    <source>
        <strain evidence="3">CGMCC 4.7283</strain>
    </source>
</reference>
<protein>
    <submittedName>
        <fullName evidence="2">IS630 family transposase</fullName>
    </submittedName>
</protein>
<keyword evidence="3" id="KW-1185">Reference proteome</keyword>
<dbReference type="NCBIfam" id="NF033545">
    <property type="entry name" value="transpos_IS630"/>
    <property type="match status" value="1"/>
</dbReference>
<dbReference type="Proteomes" id="UP001595973">
    <property type="component" value="Unassembled WGS sequence"/>
</dbReference>
<proteinExistence type="predicted"/>
<dbReference type="InterPro" id="IPR036397">
    <property type="entry name" value="RNaseH_sf"/>
</dbReference>
<dbReference type="InterPro" id="IPR009057">
    <property type="entry name" value="Homeodomain-like_sf"/>
</dbReference>
<gene>
    <name evidence="2" type="ORF">ACFO5X_18415</name>
</gene>
<name>A0ABV9KK36_9RHOB</name>
<accession>A0ABV9KK36</accession>
<dbReference type="EMBL" id="JBHSGI010000026">
    <property type="protein sequence ID" value="MFC4670542.1"/>
    <property type="molecule type" value="Genomic_DNA"/>
</dbReference>
<dbReference type="Pfam" id="PF13358">
    <property type="entry name" value="DDE_3"/>
    <property type="match status" value="1"/>
</dbReference>
<evidence type="ECO:0000259" key="1">
    <source>
        <dbReference type="Pfam" id="PF13358"/>
    </source>
</evidence>
<dbReference type="Gene3D" id="3.30.420.10">
    <property type="entry name" value="Ribonuclease H-like superfamily/Ribonuclease H"/>
    <property type="match status" value="1"/>
</dbReference>
<sequence length="318" mass="35186">MSAPLPLALRTRFQRLVEEGLSGRAAALRLKVSPATGARWARQVRVRGHAEPAPQGPPRGRGKLVPHQAFLEELIAQDPDITLFELRDALADAEGVMVHHSSIANLLSRLGFTYKKSLVATERRRAKVRQQRADWFRHRLPAIAALPERVVFIDETAVKTNLTRLRGRAPQGERLTMDAPFGSWGTQTLIAGLTQDALIAPWVIKGAMDGSAFAAYIREVLVPEIAPGTVVILDNLATHRNAEAAQALRDHGCWFLFLPPYSPDLNPIEQAFSKLKAHLRRIGARTFTDVFEAIGSICDLYDPAECWNYFRAAGYVSG</sequence>
<comment type="caution">
    <text evidence="2">The sequence shown here is derived from an EMBL/GenBank/DDBJ whole genome shotgun (WGS) entry which is preliminary data.</text>
</comment>
<feature type="domain" description="Tc1-like transposase DDE" evidence="1">
    <location>
        <begin position="149"/>
        <end position="281"/>
    </location>
</feature>
<evidence type="ECO:0000313" key="3">
    <source>
        <dbReference type="Proteomes" id="UP001595973"/>
    </source>
</evidence>
<dbReference type="SUPFAM" id="SSF46689">
    <property type="entry name" value="Homeodomain-like"/>
    <property type="match status" value="1"/>
</dbReference>
<dbReference type="InterPro" id="IPR038717">
    <property type="entry name" value="Tc1-like_DDE_dom"/>
</dbReference>
<organism evidence="2 3">
    <name type="scientific">Seohaeicola nanhaiensis</name>
    <dbReference type="NCBI Taxonomy" id="1387282"/>
    <lineage>
        <taxon>Bacteria</taxon>
        <taxon>Pseudomonadati</taxon>
        <taxon>Pseudomonadota</taxon>
        <taxon>Alphaproteobacteria</taxon>
        <taxon>Rhodobacterales</taxon>
        <taxon>Roseobacteraceae</taxon>
        <taxon>Seohaeicola</taxon>
    </lineage>
</organism>